<evidence type="ECO:0000256" key="2">
    <source>
        <dbReference type="ARBA" id="ARBA00022723"/>
    </source>
</evidence>
<dbReference type="GO" id="GO:0020037">
    <property type="term" value="F:heme binding"/>
    <property type="evidence" value="ECO:0007669"/>
    <property type="project" value="InterPro"/>
</dbReference>
<keyword evidence="3" id="KW-0408">Iron</keyword>
<dbReference type="GO" id="GO:0005739">
    <property type="term" value="C:mitochondrion"/>
    <property type="evidence" value="ECO:0007669"/>
    <property type="project" value="GOC"/>
</dbReference>
<proteinExistence type="predicted"/>
<dbReference type="PANTHER" id="PTHR10266:SF3">
    <property type="entry name" value="CYTOCHROME C1, HEME PROTEIN, MITOCHONDRIAL"/>
    <property type="match status" value="1"/>
</dbReference>
<organism evidence="5 6">
    <name type="scientific">Escallonia rubra</name>
    <dbReference type="NCBI Taxonomy" id="112253"/>
    <lineage>
        <taxon>Eukaryota</taxon>
        <taxon>Viridiplantae</taxon>
        <taxon>Streptophyta</taxon>
        <taxon>Embryophyta</taxon>
        <taxon>Tracheophyta</taxon>
        <taxon>Spermatophyta</taxon>
        <taxon>Magnoliopsida</taxon>
        <taxon>eudicotyledons</taxon>
        <taxon>Gunneridae</taxon>
        <taxon>Pentapetalae</taxon>
        <taxon>asterids</taxon>
        <taxon>campanulids</taxon>
        <taxon>Escalloniales</taxon>
        <taxon>Escalloniaceae</taxon>
        <taxon>Escallonia</taxon>
    </lineage>
</organism>
<evidence type="ECO:0000256" key="1">
    <source>
        <dbReference type="ARBA" id="ARBA00022617"/>
    </source>
</evidence>
<evidence type="ECO:0000256" key="3">
    <source>
        <dbReference type="ARBA" id="ARBA00023004"/>
    </source>
</evidence>
<dbReference type="InterPro" id="IPR002326">
    <property type="entry name" value="Cyt_c1"/>
</dbReference>
<keyword evidence="2" id="KW-0479">Metal-binding</keyword>
<dbReference type="GO" id="GO:0046872">
    <property type="term" value="F:metal ion binding"/>
    <property type="evidence" value="ECO:0007669"/>
    <property type="project" value="UniProtKB-KW"/>
</dbReference>
<accession>A0AA88QYQ1</accession>
<dbReference type="AlphaFoldDB" id="A0AA88QYQ1"/>
<evidence type="ECO:0000313" key="5">
    <source>
        <dbReference type="EMBL" id="KAK2969806.1"/>
    </source>
</evidence>
<protein>
    <submittedName>
        <fullName evidence="5">Uncharacterized protein</fullName>
    </submittedName>
</protein>
<keyword evidence="4" id="KW-0472">Membrane</keyword>
<dbReference type="GO" id="GO:0009055">
    <property type="term" value="F:electron transfer activity"/>
    <property type="evidence" value="ECO:0007669"/>
    <property type="project" value="InterPro"/>
</dbReference>
<evidence type="ECO:0000256" key="4">
    <source>
        <dbReference type="ARBA" id="ARBA00023136"/>
    </source>
</evidence>
<sequence>MLFLAPEYLALVSCLQTYPFYRFLFSITRKWKGPPIYDSPVISDPGRGNSTCGEAVSAKAEEDILCNRALKYYFYRPAVLLCHRRQAPPALSSFVSKKEHEGVESAGMKSLRALALLGAGVSGLLGFATIASADEAEHGLECPSYPWPHKGILSSYDHAS</sequence>
<evidence type="ECO:0000313" key="6">
    <source>
        <dbReference type="Proteomes" id="UP001187471"/>
    </source>
</evidence>
<keyword evidence="6" id="KW-1185">Reference proteome</keyword>
<dbReference type="EMBL" id="JAVXUO010002776">
    <property type="protein sequence ID" value="KAK2969806.1"/>
    <property type="molecule type" value="Genomic_DNA"/>
</dbReference>
<dbReference type="Proteomes" id="UP001187471">
    <property type="component" value="Unassembled WGS sequence"/>
</dbReference>
<comment type="caution">
    <text evidence="5">The sequence shown here is derived from an EMBL/GenBank/DDBJ whole genome shotgun (WGS) entry which is preliminary data.</text>
</comment>
<name>A0AA88QYQ1_9ASTE</name>
<gene>
    <name evidence="5" type="ORF">RJ640_028086</name>
</gene>
<keyword evidence="1" id="KW-0349">Heme</keyword>
<dbReference type="PANTHER" id="PTHR10266">
    <property type="entry name" value="CYTOCHROME C1"/>
    <property type="match status" value="1"/>
</dbReference>
<dbReference type="GO" id="GO:0006122">
    <property type="term" value="P:mitochondrial electron transport, ubiquinol to cytochrome c"/>
    <property type="evidence" value="ECO:0007669"/>
    <property type="project" value="TreeGrafter"/>
</dbReference>
<reference evidence="5" key="1">
    <citation type="submission" date="2022-12" db="EMBL/GenBank/DDBJ databases">
        <title>Draft genome assemblies for two species of Escallonia (Escalloniales).</title>
        <authorList>
            <person name="Chanderbali A."/>
            <person name="Dervinis C."/>
            <person name="Anghel I."/>
            <person name="Soltis D."/>
            <person name="Soltis P."/>
            <person name="Zapata F."/>
        </authorList>
    </citation>
    <scope>NUCLEOTIDE SEQUENCE</scope>
    <source>
        <strain evidence="5">UCBG92.1500</strain>
        <tissue evidence="5">Leaf</tissue>
    </source>
</reference>